<dbReference type="InterPro" id="IPR000209">
    <property type="entry name" value="Peptidase_S8/S53_dom"/>
</dbReference>
<feature type="active site" description="Charge relay system" evidence="5">
    <location>
        <position position="174"/>
    </location>
</feature>
<dbReference type="OrthoDB" id="9798386at2"/>
<dbReference type="GO" id="GO:0006508">
    <property type="term" value="P:proteolysis"/>
    <property type="evidence" value="ECO:0007669"/>
    <property type="project" value="UniProtKB-KW"/>
</dbReference>
<name>A0A0S7BCH6_9CHLR</name>
<dbReference type="Pfam" id="PF00082">
    <property type="entry name" value="Peptidase_S8"/>
    <property type="match status" value="1"/>
</dbReference>
<sequence length="484" mass="49548">MRFLTVFQRLLFGLIILIFALSGASAVKAQSDPGDGPDSILTAQVQPLLEKAGQQGSLRVLLRVKGAFKPEGLLSNAAAVAAQRAQIGAAQQALVAHLAGMTLGSPFRFATLPLVAATLTAKGLQTALASGLVSDIQEDIPVAPTLAESTPLIGATSAWAIGYTGAGQTIAILDTGVDKTHPFLAGKVVSEACYSTTDAVHYSSSVCPGGVSESIDTGAGLPCSLEISGCDHGTHVAGIAAGNGVSFSGVAKDATLIAIKIFSRFDSVDYCGSTQPCALTWTSDQIKGLERVYELRDTYDIAAVNMSLGGGSFTTPCDSDDRKLIIDQLRTAGIVTVIASGNNGYSSALSAPACISSAVSVGSTGDGSSGATVDAISYYSNSASFLTLLAPGAVINSSIPGGGFGMKSGTSMAAPHVAGAWAVLMSVNPLATPDDIQAALVNTGLPVFDSRNYITKPRIRLVPALIKILEPFLTQKTYFPLIGK</sequence>
<dbReference type="InterPro" id="IPR050131">
    <property type="entry name" value="Peptidase_S8_subtilisin-like"/>
</dbReference>
<dbReference type="InterPro" id="IPR036852">
    <property type="entry name" value="Peptidase_S8/S53_dom_sf"/>
</dbReference>
<keyword evidence="3 5" id="KW-0378">Hydrolase</keyword>
<dbReference type="PROSITE" id="PS00137">
    <property type="entry name" value="SUBTILASE_HIS"/>
    <property type="match status" value="1"/>
</dbReference>
<keyword evidence="10" id="KW-1185">Reference proteome</keyword>
<evidence type="ECO:0000313" key="10">
    <source>
        <dbReference type="Proteomes" id="UP000055060"/>
    </source>
</evidence>
<proteinExistence type="inferred from homology"/>
<feature type="active site" description="Charge relay system" evidence="5">
    <location>
        <position position="411"/>
    </location>
</feature>
<dbReference type="PANTHER" id="PTHR43806">
    <property type="entry name" value="PEPTIDASE S8"/>
    <property type="match status" value="1"/>
</dbReference>
<keyword evidence="7" id="KW-0732">Signal</keyword>
<feature type="signal peptide" evidence="7">
    <location>
        <begin position="1"/>
        <end position="29"/>
    </location>
</feature>
<keyword evidence="2 5" id="KW-0645">Protease</keyword>
<dbReference type="InterPro" id="IPR023828">
    <property type="entry name" value="Peptidase_S8_Ser-AS"/>
</dbReference>
<protein>
    <submittedName>
        <fullName evidence="9">Subtilisin-like serine protease</fullName>
    </submittedName>
</protein>
<keyword evidence="4 5" id="KW-0720">Serine protease</keyword>
<dbReference type="InterPro" id="IPR023827">
    <property type="entry name" value="Peptidase_S8_Asp-AS"/>
</dbReference>
<gene>
    <name evidence="9" type="ORF">LARV_03325</name>
</gene>
<dbReference type="EMBL" id="DF967972">
    <property type="protein sequence ID" value="GAP15535.1"/>
    <property type="molecule type" value="Genomic_DNA"/>
</dbReference>
<evidence type="ECO:0000313" key="9">
    <source>
        <dbReference type="EMBL" id="GAP15535.1"/>
    </source>
</evidence>
<dbReference type="PANTHER" id="PTHR43806:SF11">
    <property type="entry name" value="CEREVISIN-RELATED"/>
    <property type="match status" value="1"/>
</dbReference>
<feature type="active site" description="Charge relay system" evidence="5">
    <location>
        <position position="232"/>
    </location>
</feature>
<evidence type="ECO:0000256" key="6">
    <source>
        <dbReference type="RuleBase" id="RU003355"/>
    </source>
</evidence>
<dbReference type="GO" id="GO:0004252">
    <property type="term" value="F:serine-type endopeptidase activity"/>
    <property type="evidence" value="ECO:0007669"/>
    <property type="project" value="UniProtKB-UniRule"/>
</dbReference>
<evidence type="ECO:0000256" key="1">
    <source>
        <dbReference type="ARBA" id="ARBA00011073"/>
    </source>
</evidence>
<comment type="similarity">
    <text evidence="1 5 6">Belongs to the peptidase S8 family.</text>
</comment>
<dbReference type="RefSeq" id="WP_075074709.1">
    <property type="nucleotide sequence ID" value="NZ_DF967972.1"/>
</dbReference>
<dbReference type="PROSITE" id="PS00136">
    <property type="entry name" value="SUBTILASE_ASP"/>
    <property type="match status" value="1"/>
</dbReference>
<dbReference type="InterPro" id="IPR015500">
    <property type="entry name" value="Peptidase_S8_subtilisin-rel"/>
</dbReference>
<reference evidence="9" key="1">
    <citation type="submission" date="2015-07" db="EMBL/GenBank/DDBJ databases">
        <title>Draft Genome Sequences of Anaerolinea thermolimosa IMO-1, Bellilinea caldifistulae GOMI-1, Leptolinea tardivitalis YMTK-2, Levilinea saccharolytica KIBI-1,Longilinea arvoryzae KOME-1, Previously Described as Members of the Anaerolineaceae (Chloroflexi).</title>
        <authorList>
            <person name="Sekiguchi Y."/>
            <person name="Ohashi A."/>
            <person name="Matsuura N."/>
            <person name="Tourlousse M.D."/>
        </authorList>
    </citation>
    <scope>NUCLEOTIDE SEQUENCE [LARGE SCALE GENOMIC DNA]</scope>
    <source>
        <strain evidence="9">KOME-1</strain>
    </source>
</reference>
<organism evidence="9">
    <name type="scientific">Longilinea arvoryzae</name>
    <dbReference type="NCBI Taxonomy" id="360412"/>
    <lineage>
        <taxon>Bacteria</taxon>
        <taxon>Bacillati</taxon>
        <taxon>Chloroflexota</taxon>
        <taxon>Anaerolineae</taxon>
        <taxon>Anaerolineales</taxon>
        <taxon>Anaerolineaceae</taxon>
        <taxon>Longilinea</taxon>
    </lineage>
</organism>
<dbReference type="PROSITE" id="PS51892">
    <property type="entry name" value="SUBTILASE"/>
    <property type="match status" value="1"/>
</dbReference>
<evidence type="ECO:0000256" key="3">
    <source>
        <dbReference type="ARBA" id="ARBA00022801"/>
    </source>
</evidence>
<dbReference type="PRINTS" id="PR00723">
    <property type="entry name" value="SUBTILISIN"/>
</dbReference>
<dbReference type="Proteomes" id="UP000055060">
    <property type="component" value="Unassembled WGS sequence"/>
</dbReference>
<accession>A0A0S7BCH6</accession>
<dbReference type="STRING" id="360412.LARV_03325"/>
<dbReference type="SUPFAM" id="SSF52743">
    <property type="entry name" value="Subtilisin-like"/>
    <property type="match status" value="1"/>
</dbReference>
<feature type="chain" id="PRO_5006632876" evidence="7">
    <location>
        <begin position="30"/>
        <end position="484"/>
    </location>
</feature>
<feature type="domain" description="Peptidase S8/S53" evidence="8">
    <location>
        <begin position="165"/>
        <end position="444"/>
    </location>
</feature>
<evidence type="ECO:0000256" key="2">
    <source>
        <dbReference type="ARBA" id="ARBA00022670"/>
    </source>
</evidence>
<dbReference type="Gene3D" id="3.40.50.200">
    <property type="entry name" value="Peptidase S8/S53 domain"/>
    <property type="match status" value="1"/>
</dbReference>
<evidence type="ECO:0000256" key="5">
    <source>
        <dbReference type="PROSITE-ProRule" id="PRU01240"/>
    </source>
</evidence>
<evidence type="ECO:0000259" key="8">
    <source>
        <dbReference type="Pfam" id="PF00082"/>
    </source>
</evidence>
<dbReference type="AlphaFoldDB" id="A0A0S7BCH6"/>
<dbReference type="PROSITE" id="PS00138">
    <property type="entry name" value="SUBTILASE_SER"/>
    <property type="match status" value="1"/>
</dbReference>
<evidence type="ECO:0000256" key="4">
    <source>
        <dbReference type="ARBA" id="ARBA00022825"/>
    </source>
</evidence>
<evidence type="ECO:0000256" key="7">
    <source>
        <dbReference type="SAM" id="SignalP"/>
    </source>
</evidence>
<dbReference type="InterPro" id="IPR022398">
    <property type="entry name" value="Peptidase_S8_His-AS"/>
</dbReference>